<dbReference type="GO" id="GO:0016791">
    <property type="term" value="F:phosphatase activity"/>
    <property type="evidence" value="ECO:0007669"/>
    <property type="project" value="TreeGrafter"/>
</dbReference>
<dbReference type="Gene3D" id="3.40.50.1000">
    <property type="entry name" value="HAD superfamily/HAD-like"/>
    <property type="match status" value="1"/>
</dbReference>
<evidence type="ECO:0000256" key="4">
    <source>
        <dbReference type="ARBA" id="ARBA00022842"/>
    </source>
</evidence>
<dbReference type="InterPro" id="IPR051400">
    <property type="entry name" value="HAD-like_hydrolase"/>
</dbReference>
<dbReference type="GO" id="GO:0046872">
    <property type="term" value="F:metal ion binding"/>
    <property type="evidence" value="ECO:0007669"/>
    <property type="project" value="UniProtKB-KW"/>
</dbReference>
<evidence type="ECO:0000313" key="6">
    <source>
        <dbReference type="Proteomes" id="UP000320216"/>
    </source>
</evidence>
<dbReference type="NCBIfam" id="TIGR01549">
    <property type="entry name" value="HAD-SF-IA-v1"/>
    <property type="match status" value="1"/>
</dbReference>
<keyword evidence="4" id="KW-0460">Magnesium</keyword>
<reference evidence="5 6" key="1">
    <citation type="submission" date="2019-07" db="EMBL/GenBank/DDBJ databases">
        <title>Full genome sequence of Humibacter sp. WJ7-1.</title>
        <authorList>
            <person name="Im W.-T."/>
        </authorList>
    </citation>
    <scope>NUCLEOTIDE SEQUENCE [LARGE SCALE GENOMIC DNA]</scope>
    <source>
        <strain evidence="5 6">WJ7-1</strain>
    </source>
</reference>
<accession>A0A5B8M0P9</accession>
<evidence type="ECO:0000256" key="1">
    <source>
        <dbReference type="ARBA" id="ARBA00001946"/>
    </source>
</evidence>
<dbReference type="PANTHER" id="PTHR46470:SF2">
    <property type="entry name" value="GLYCERALDEHYDE 3-PHOSPHATE PHOSPHATASE"/>
    <property type="match status" value="1"/>
</dbReference>
<dbReference type="PANTHER" id="PTHR46470">
    <property type="entry name" value="N-ACYLNEURAMINATE-9-PHOSPHATASE"/>
    <property type="match status" value="1"/>
</dbReference>
<dbReference type="KEGG" id="huw:FPZ11_06145"/>
<evidence type="ECO:0000313" key="5">
    <source>
        <dbReference type="EMBL" id="QDZ14398.1"/>
    </source>
</evidence>
<keyword evidence="6" id="KW-1185">Reference proteome</keyword>
<dbReference type="InterPro" id="IPR006439">
    <property type="entry name" value="HAD-SF_hydro_IA"/>
</dbReference>
<organism evidence="5 6">
    <name type="scientific">Humibacter ginsenosidimutans</name>
    <dbReference type="NCBI Taxonomy" id="2599293"/>
    <lineage>
        <taxon>Bacteria</taxon>
        <taxon>Bacillati</taxon>
        <taxon>Actinomycetota</taxon>
        <taxon>Actinomycetes</taxon>
        <taxon>Micrococcales</taxon>
        <taxon>Microbacteriaceae</taxon>
        <taxon>Humibacter</taxon>
    </lineage>
</organism>
<dbReference type="InterPro" id="IPR023214">
    <property type="entry name" value="HAD_sf"/>
</dbReference>
<dbReference type="Pfam" id="PF00702">
    <property type="entry name" value="Hydrolase"/>
    <property type="match status" value="1"/>
</dbReference>
<dbReference type="InterPro" id="IPR036412">
    <property type="entry name" value="HAD-like_sf"/>
</dbReference>
<dbReference type="SFLD" id="SFLDG01129">
    <property type="entry name" value="C1.5:_HAD__Beta-PGM__Phosphata"/>
    <property type="match status" value="1"/>
</dbReference>
<dbReference type="RefSeq" id="WP_146319256.1">
    <property type="nucleotide sequence ID" value="NZ_CP042305.1"/>
</dbReference>
<dbReference type="NCBIfam" id="TIGR01509">
    <property type="entry name" value="HAD-SF-IA-v3"/>
    <property type="match status" value="1"/>
</dbReference>
<comment type="cofactor">
    <cofactor evidence="1">
        <name>Mg(2+)</name>
        <dbReference type="ChEBI" id="CHEBI:18420"/>
    </cofactor>
</comment>
<dbReference type="EMBL" id="CP042305">
    <property type="protein sequence ID" value="QDZ14398.1"/>
    <property type="molecule type" value="Genomic_DNA"/>
</dbReference>
<dbReference type="PRINTS" id="PR00413">
    <property type="entry name" value="HADHALOGNASE"/>
</dbReference>
<name>A0A5B8M0P9_9MICO</name>
<dbReference type="AlphaFoldDB" id="A0A5B8M0P9"/>
<dbReference type="Proteomes" id="UP000320216">
    <property type="component" value="Chromosome"/>
</dbReference>
<proteinExistence type="predicted"/>
<dbReference type="SFLD" id="SFLDS00003">
    <property type="entry name" value="Haloacid_Dehalogenase"/>
    <property type="match status" value="1"/>
</dbReference>
<dbReference type="Gene3D" id="1.20.120.710">
    <property type="entry name" value="Haloacid dehalogenase hydrolase-like domain"/>
    <property type="match status" value="1"/>
</dbReference>
<dbReference type="OrthoDB" id="3680851at2"/>
<keyword evidence="3 5" id="KW-0378">Hydrolase</keyword>
<dbReference type="SUPFAM" id="SSF56784">
    <property type="entry name" value="HAD-like"/>
    <property type="match status" value="1"/>
</dbReference>
<gene>
    <name evidence="5" type="ORF">FPZ11_06145</name>
</gene>
<evidence type="ECO:0000256" key="3">
    <source>
        <dbReference type="ARBA" id="ARBA00022801"/>
    </source>
</evidence>
<protein>
    <submittedName>
        <fullName evidence="5">HAD family hydrolase</fullName>
    </submittedName>
</protein>
<keyword evidence="2" id="KW-0479">Metal-binding</keyword>
<evidence type="ECO:0000256" key="2">
    <source>
        <dbReference type="ARBA" id="ARBA00022723"/>
    </source>
</evidence>
<dbReference type="GO" id="GO:0044281">
    <property type="term" value="P:small molecule metabolic process"/>
    <property type="evidence" value="ECO:0007669"/>
    <property type="project" value="UniProtKB-ARBA"/>
</dbReference>
<sequence>MSGIDAVCFDLDGTLLRDDHLMSIMDTVATSLAGRHPGLVAEDLRASNRRHAEAVWRDWEVAWCRGESPLQEISSLVWTAVLGDAGIVDADSVAEACRLQEQLERESWRLYDESIEVVHGLRERGIRVAVITNGPSEFQRAKLETVGMTTAFDAIVVSGDRGIEKPRPEIFETALSALGAEPSAALHIGDSRSADVVGAHAAGMAAVWLDRSGIGSLEPHQHADAVVTDLRGLYPLLS</sequence>